<gene>
    <name evidence="4" type="ORF">A2837_02975</name>
</gene>
<dbReference type="GO" id="GO:0004222">
    <property type="term" value="F:metalloendopeptidase activity"/>
    <property type="evidence" value="ECO:0007669"/>
    <property type="project" value="TreeGrafter"/>
</dbReference>
<keyword evidence="2" id="KW-0812">Transmembrane</keyword>
<dbReference type="Pfam" id="PF01476">
    <property type="entry name" value="LysM"/>
    <property type="match status" value="2"/>
</dbReference>
<dbReference type="SUPFAM" id="SSF54106">
    <property type="entry name" value="LysM domain"/>
    <property type="match status" value="1"/>
</dbReference>
<feature type="transmembrane region" description="Helical" evidence="2">
    <location>
        <begin position="21"/>
        <end position="49"/>
    </location>
</feature>
<dbReference type="AlphaFoldDB" id="A0A1F6BY52"/>
<dbReference type="PANTHER" id="PTHR21666:SF270">
    <property type="entry name" value="MUREIN HYDROLASE ACTIVATOR ENVC"/>
    <property type="match status" value="1"/>
</dbReference>
<dbReference type="Gene3D" id="2.70.70.10">
    <property type="entry name" value="Glucose Permease (Domain IIA)"/>
    <property type="match status" value="1"/>
</dbReference>
<dbReference type="InterPro" id="IPR011055">
    <property type="entry name" value="Dup_hybrid_motif"/>
</dbReference>
<accession>A0A1F6BY52</accession>
<dbReference type="EMBL" id="MFKO01000008">
    <property type="protein sequence ID" value="OGG41447.1"/>
    <property type="molecule type" value="Genomic_DNA"/>
</dbReference>
<dbReference type="SMART" id="SM00257">
    <property type="entry name" value="LysM"/>
    <property type="match status" value="2"/>
</dbReference>
<evidence type="ECO:0000259" key="3">
    <source>
        <dbReference type="PROSITE" id="PS51782"/>
    </source>
</evidence>
<dbReference type="CDD" id="cd12797">
    <property type="entry name" value="M23_peptidase"/>
    <property type="match status" value="1"/>
</dbReference>
<dbReference type="InterPro" id="IPR016047">
    <property type="entry name" value="M23ase_b-sheet_dom"/>
</dbReference>
<evidence type="ECO:0000256" key="1">
    <source>
        <dbReference type="SAM" id="MobiDB-lite"/>
    </source>
</evidence>
<feature type="region of interest" description="Disordered" evidence="1">
    <location>
        <begin position="227"/>
        <end position="257"/>
    </location>
</feature>
<organism evidence="4 5">
    <name type="scientific">Candidatus Kaiserbacteria bacterium RIFCSPHIGHO2_01_FULL_46_22</name>
    <dbReference type="NCBI Taxonomy" id="1798475"/>
    <lineage>
        <taxon>Bacteria</taxon>
        <taxon>Candidatus Kaiseribacteriota</taxon>
    </lineage>
</organism>
<reference evidence="4 5" key="1">
    <citation type="journal article" date="2016" name="Nat. Commun.">
        <title>Thousands of microbial genomes shed light on interconnected biogeochemical processes in an aquifer system.</title>
        <authorList>
            <person name="Anantharaman K."/>
            <person name="Brown C.T."/>
            <person name="Hug L.A."/>
            <person name="Sharon I."/>
            <person name="Castelle C.J."/>
            <person name="Probst A.J."/>
            <person name="Thomas B.C."/>
            <person name="Singh A."/>
            <person name="Wilkins M.J."/>
            <person name="Karaoz U."/>
            <person name="Brodie E.L."/>
            <person name="Williams K.H."/>
            <person name="Hubbard S.S."/>
            <person name="Banfield J.F."/>
        </authorList>
    </citation>
    <scope>NUCLEOTIDE SEQUENCE [LARGE SCALE GENOMIC DNA]</scope>
</reference>
<dbReference type="SUPFAM" id="SSF51261">
    <property type="entry name" value="Duplicated hybrid motif"/>
    <property type="match status" value="1"/>
</dbReference>
<dbReference type="CDD" id="cd00118">
    <property type="entry name" value="LysM"/>
    <property type="match status" value="2"/>
</dbReference>
<dbReference type="Pfam" id="PF01551">
    <property type="entry name" value="Peptidase_M23"/>
    <property type="match status" value="1"/>
</dbReference>
<dbReference type="PROSITE" id="PS51782">
    <property type="entry name" value="LYSM"/>
    <property type="match status" value="2"/>
</dbReference>
<evidence type="ECO:0000256" key="2">
    <source>
        <dbReference type="SAM" id="Phobius"/>
    </source>
</evidence>
<comment type="caution">
    <text evidence="4">The sequence shown here is derived from an EMBL/GenBank/DDBJ whole genome shotgun (WGS) entry which is preliminary data.</text>
</comment>
<dbReference type="InterPro" id="IPR018392">
    <property type="entry name" value="LysM"/>
</dbReference>
<feature type="domain" description="LysM" evidence="3">
    <location>
        <begin position="120"/>
        <end position="164"/>
    </location>
</feature>
<keyword evidence="2" id="KW-1133">Transmembrane helix</keyword>
<dbReference type="Proteomes" id="UP000176322">
    <property type="component" value="Unassembled WGS sequence"/>
</dbReference>
<dbReference type="InterPro" id="IPR036779">
    <property type="entry name" value="LysM_dom_sf"/>
</dbReference>
<name>A0A1F6BY52_9BACT</name>
<feature type="compositionally biased region" description="Low complexity" evidence="1">
    <location>
        <begin position="229"/>
        <end position="248"/>
    </location>
</feature>
<dbReference type="PANTHER" id="PTHR21666">
    <property type="entry name" value="PEPTIDASE-RELATED"/>
    <property type="match status" value="1"/>
</dbReference>
<protein>
    <recommendedName>
        <fullName evidence="3">LysM domain-containing protein</fullName>
    </recommendedName>
</protein>
<keyword evidence="2" id="KW-0472">Membrane</keyword>
<dbReference type="Gene3D" id="3.10.350.10">
    <property type="entry name" value="LysM domain"/>
    <property type="match status" value="2"/>
</dbReference>
<dbReference type="InterPro" id="IPR050570">
    <property type="entry name" value="Cell_wall_metabolism_enzyme"/>
</dbReference>
<evidence type="ECO:0000313" key="4">
    <source>
        <dbReference type="EMBL" id="OGG41447.1"/>
    </source>
</evidence>
<sequence length="366" mass="38195">MNRLRRVTDKVLAFRNRGVSLAEAVALFLIVFLPLFAYASVFGTVAGFLNSEAIVYERQITNTGASDVKLLSARVSPDGKTNQGGGDIIYEEGALLSGGPFNTDVSAVSSSGEISVHIVRECTPERCETLSHIADMYGVSINTILWANDIKDPKLIRPGDQLVILPITGIRHIVKDKETLASIAKKYGAENDEQTEAMISDILAYNRLASAADINVGDTVVVPGGVMHTAPTTPQKKTSSPTKTASGGSATGSGGFVHPVPGAVRTQGIHGYNAVDLAIQNGTAIRSAAAGEVIVSKSGGWNGGYGNYVVVKHANGVQTLYAHMSTNSVSVGATVEAGQTIGAVGNSGKSTGSHLHFEVRGSSNPF</sequence>
<proteinExistence type="predicted"/>
<dbReference type="STRING" id="1798475.A2837_02975"/>
<feature type="domain" description="LysM" evidence="3">
    <location>
        <begin position="170"/>
        <end position="222"/>
    </location>
</feature>
<evidence type="ECO:0000313" key="5">
    <source>
        <dbReference type="Proteomes" id="UP000176322"/>
    </source>
</evidence>